<evidence type="ECO:0000313" key="3">
    <source>
        <dbReference type="Proteomes" id="UP000593561"/>
    </source>
</evidence>
<feature type="compositionally biased region" description="Basic and acidic residues" evidence="1">
    <location>
        <begin position="1"/>
        <end position="16"/>
    </location>
</feature>
<dbReference type="EMBL" id="JABFAC010000004">
    <property type="protein sequence ID" value="MBA0610982.1"/>
    <property type="molecule type" value="Genomic_DNA"/>
</dbReference>
<evidence type="ECO:0000256" key="1">
    <source>
        <dbReference type="SAM" id="MobiDB-lite"/>
    </source>
</evidence>
<organism evidence="2 3">
    <name type="scientific">Gossypium davidsonii</name>
    <name type="common">Davidson's cotton</name>
    <name type="synonym">Gossypium klotzschianum subsp. davidsonii</name>
    <dbReference type="NCBI Taxonomy" id="34287"/>
    <lineage>
        <taxon>Eukaryota</taxon>
        <taxon>Viridiplantae</taxon>
        <taxon>Streptophyta</taxon>
        <taxon>Embryophyta</taxon>
        <taxon>Tracheophyta</taxon>
        <taxon>Spermatophyta</taxon>
        <taxon>Magnoliopsida</taxon>
        <taxon>eudicotyledons</taxon>
        <taxon>Gunneridae</taxon>
        <taxon>Pentapetalae</taxon>
        <taxon>rosids</taxon>
        <taxon>malvids</taxon>
        <taxon>Malvales</taxon>
        <taxon>Malvaceae</taxon>
        <taxon>Malvoideae</taxon>
        <taxon>Gossypium</taxon>
    </lineage>
</organism>
<reference evidence="2 3" key="1">
    <citation type="journal article" date="2019" name="Genome Biol. Evol.">
        <title>Insights into the evolution of the New World diploid cottons (Gossypium, subgenus Houzingenia) based on genome sequencing.</title>
        <authorList>
            <person name="Grover C.E."/>
            <person name="Arick M.A. 2nd"/>
            <person name="Thrash A."/>
            <person name="Conover J.L."/>
            <person name="Sanders W.S."/>
            <person name="Peterson D.G."/>
            <person name="Frelichowski J.E."/>
            <person name="Scheffler J.A."/>
            <person name="Scheffler B.E."/>
            <person name="Wendel J.F."/>
        </authorList>
    </citation>
    <scope>NUCLEOTIDE SEQUENCE [LARGE SCALE GENOMIC DNA]</scope>
    <source>
        <strain evidence="2">27</strain>
        <tissue evidence="2">Leaf</tissue>
    </source>
</reference>
<keyword evidence="3" id="KW-1185">Reference proteome</keyword>
<feature type="region of interest" description="Disordered" evidence="1">
    <location>
        <begin position="101"/>
        <end position="130"/>
    </location>
</feature>
<gene>
    <name evidence="2" type="ORF">Godav_011703</name>
</gene>
<protein>
    <submittedName>
        <fullName evidence="2">Uncharacterized protein</fullName>
    </submittedName>
</protein>
<name>A0A7J8RCA0_GOSDV</name>
<dbReference type="AlphaFoldDB" id="A0A7J8RCA0"/>
<feature type="compositionally biased region" description="Polar residues" evidence="1">
    <location>
        <begin position="102"/>
        <end position="111"/>
    </location>
</feature>
<feature type="compositionally biased region" description="Low complexity" evidence="1">
    <location>
        <begin position="112"/>
        <end position="130"/>
    </location>
</feature>
<proteinExistence type="predicted"/>
<sequence>MMVENKSRRGPRESRNQRVKSLGKEVSGSRFTALVDLDALDGKNDEVDVGFLVGLVAGVSLVRHVGLDAPVEVLDAREVRLDLSDAGPLVKALSKRPIQDARSISTNTGPTSAHVSSSSSLSKSITESSPSFNSLNAFVVSDNRDQPEDFQLGDSRTNSSVGSKFSSSSSSSFYRIFNGSILSVDPLSITTSHFNPTFDGRTKAVVVLNVVVFDLGNATAGGGSKNFGSKGHVLGDKGVLVRSVVELISAQLSMEVGNGSSSSIGKLMKEAWIPNQQRFLRIFREFNLEHKPDITSLLERKISGDKVNIIIVRLGFQYSY</sequence>
<feature type="region of interest" description="Disordered" evidence="1">
    <location>
        <begin position="148"/>
        <end position="167"/>
    </location>
</feature>
<comment type="caution">
    <text evidence="2">The sequence shown here is derived from an EMBL/GenBank/DDBJ whole genome shotgun (WGS) entry which is preliminary data.</text>
</comment>
<feature type="region of interest" description="Disordered" evidence="1">
    <location>
        <begin position="1"/>
        <end position="22"/>
    </location>
</feature>
<evidence type="ECO:0000313" key="2">
    <source>
        <dbReference type="EMBL" id="MBA0610982.1"/>
    </source>
</evidence>
<accession>A0A7J8RCA0</accession>
<dbReference type="Proteomes" id="UP000593561">
    <property type="component" value="Unassembled WGS sequence"/>
</dbReference>